<name>A0A6C0D1D2_9ZZZZ</name>
<proteinExistence type="predicted"/>
<evidence type="ECO:0000313" key="1">
    <source>
        <dbReference type="EMBL" id="QHT10263.1"/>
    </source>
</evidence>
<sequence length="158" mass="18824">MDKQNNKQDMKLRAMSVYFQHWGKEEIQKHIQRKGQERTCRVIRKNYLYCVTPYRMSQYTDDISKATLFRTLMFEGEPPESVFIKMKELAEALLESTPYVPSGCLEGHDYEYPRFLKKQNRVIGRTIMTYPNSFPYSFHSEKQKASMRRVDAIISFLN</sequence>
<dbReference type="EMBL" id="MN739519">
    <property type="protein sequence ID" value="QHT10263.1"/>
    <property type="molecule type" value="Genomic_DNA"/>
</dbReference>
<reference evidence="1" key="1">
    <citation type="journal article" date="2020" name="Nature">
        <title>Giant virus diversity and host interactions through global metagenomics.</title>
        <authorList>
            <person name="Schulz F."/>
            <person name="Roux S."/>
            <person name="Paez-Espino D."/>
            <person name="Jungbluth S."/>
            <person name="Walsh D.A."/>
            <person name="Denef V.J."/>
            <person name="McMahon K.D."/>
            <person name="Konstantinidis K.T."/>
            <person name="Eloe-Fadrosh E.A."/>
            <person name="Kyrpides N.C."/>
            <person name="Woyke T."/>
        </authorList>
    </citation>
    <scope>NUCLEOTIDE SEQUENCE</scope>
    <source>
        <strain evidence="1">GVMAG-M-3300023174-104</strain>
    </source>
</reference>
<protein>
    <submittedName>
        <fullName evidence="1">Uncharacterized protein</fullName>
    </submittedName>
</protein>
<dbReference type="AlphaFoldDB" id="A0A6C0D1D2"/>
<accession>A0A6C0D1D2</accession>
<organism evidence="1">
    <name type="scientific">viral metagenome</name>
    <dbReference type="NCBI Taxonomy" id="1070528"/>
    <lineage>
        <taxon>unclassified sequences</taxon>
        <taxon>metagenomes</taxon>
        <taxon>organismal metagenomes</taxon>
    </lineage>
</organism>